<evidence type="ECO:0000256" key="5">
    <source>
        <dbReference type="SAM" id="MobiDB-lite"/>
    </source>
</evidence>
<dbReference type="RefSeq" id="WP_163291334.1">
    <property type="nucleotide sequence ID" value="NZ_JAAGWY010000005.1"/>
</dbReference>
<dbReference type="AlphaFoldDB" id="A0A6L9Y2F3"/>
<protein>
    <submittedName>
        <fullName evidence="7">Uncharacterized protein</fullName>
    </submittedName>
</protein>
<keyword evidence="1" id="KW-0489">Methyltransferase</keyword>
<dbReference type="GO" id="GO:0015667">
    <property type="term" value="F:site-specific DNA-methyltransferase (cytosine-N4-specific) activity"/>
    <property type="evidence" value="ECO:0007669"/>
    <property type="project" value="InterPro"/>
</dbReference>
<evidence type="ECO:0000256" key="6">
    <source>
        <dbReference type="SAM" id="Phobius"/>
    </source>
</evidence>
<sequence>MTTSPTSDRSWLRRRKETPSAKPVEQQRLILDELARQIDVINAKQSAIVDRAAIVVAGDVVVSVLVVTQQGLGWLAIPILLSVVSAVFALIGIRLWKSTGSRLNKSTIDTLLTSPPYSVGYGFIRDRLAELDAAVRDLERKQRYIKPATWWLISAWAAALAVGVLQHLHLV</sequence>
<keyword evidence="3" id="KW-0949">S-adenosyl-L-methionine</keyword>
<keyword evidence="2" id="KW-0808">Transferase</keyword>
<evidence type="ECO:0000256" key="1">
    <source>
        <dbReference type="ARBA" id="ARBA00022603"/>
    </source>
</evidence>
<keyword evidence="6" id="KW-1133">Transmembrane helix</keyword>
<feature type="transmembrane region" description="Helical" evidence="6">
    <location>
        <begin position="48"/>
        <end position="68"/>
    </location>
</feature>
<dbReference type="InterPro" id="IPR017985">
    <property type="entry name" value="MeTrfase_CN4_CS"/>
</dbReference>
<keyword evidence="4" id="KW-0680">Restriction system</keyword>
<feature type="transmembrane region" description="Helical" evidence="6">
    <location>
        <begin position="148"/>
        <end position="168"/>
    </location>
</feature>
<keyword evidence="6" id="KW-0472">Membrane</keyword>
<evidence type="ECO:0000313" key="8">
    <source>
        <dbReference type="Proteomes" id="UP000474967"/>
    </source>
</evidence>
<keyword evidence="8" id="KW-1185">Reference proteome</keyword>
<feature type="transmembrane region" description="Helical" evidence="6">
    <location>
        <begin position="74"/>
        <end position="96"/>
    </location>
</feature>
<proteinExistence type="predicted"/>
<feature type="region of interest" description="Disordered" evidence="5">
    <location>
        <begin position="1"/>
        <end position="20"/>
    </location>
</feature>
<dbReference type="GO" id="GO:0003677">
    <property type="term" value="F:DNA binding"/>
    <property type="evidence" value="ECO:0007669"/>
    <property type="project" value="InterPro"/>
</dbReference>
<comment type="caution">
    <text evidence="7">The sequence shown here is derived from an EMBL/GenBank/DDBJ whole genome shotgun (WGS) entry which is preliminary data.</text>
</comment>
<evidence type="ECO:0000256" key="2">
    <source>
        <dbReference type="ARBA" id="ARBA00022679"/>
    </source>
</evidence>
<organism evidence="7 8">
    <name type="scientific">Leifsonia tongyongensis</name>
    <dbReference type="NCBI Taxonomy" id="1268043"/>
    <lineage>
        <taxon>Bacteria</taxon>
        <taxon>Bacillati</taxon>
        <taxon>Actinomycetota</taxon>
        <taxon>Actinomycetes</taxon>
        <taxon>Micrococcales</taxon>
        <taxon>Microbacteriaceae</taxon>
        <taxon>Leifsonia</taxon>
    </lineage>
</organism>
<name>A0A6L9Y2F3_9MICO</name>
<evidence type="ECO:0000256" key="3">
    <source>
        <dbReference type="ARBA" id="ARBA00022691"/>
    </source>
</evidence>
<evidence type="ECO:0000313" key="7">
    <source>
        <dbReference type="EMBL" id="NEN07850.1"/>
    </source>
</evidence>
<dbReference type="PROSITE" id="PS00093">
    <property type="entry name" value="N4_MTASE"/>
    <property type="match status" value="1"/>
</dbReference>
<accession>A0A6L9Y2F3</accession>
<reference evidence="7 8" key="1">
    <citation type="journal article" date="2014" name="J. Microbiol.">
        <title>Diaminobutyricibacter tongyongensis gen. nov., sp. nov. and Homoserinibacter gongjuensis gen. nov., sp. nov. belong to the family Microbacteriaceae.</title>
        <authorList>
            <person name="Kim S.J."/>
            <person name="Ahn J.H."/>
            <person name="Weon H.Y."/>
            <person name="Hamada M."/>
            <person name="Suzuki K."/>
            <person name="Kwon S.W."/>
        </authorList>
    </citation>
    <scope>NUCLEOTIDE SEQUENCE [LARGE SCALE GENOMIC DNA]</scope>
    <source>
        <strain evidence="7 8">NBRC 108724</strain>
    </source>
</reference>
<dbReference type="EMBL" id="JAAGWY010000005">
    <property type="protein sequence ID" value="NEN07850.1"/>
    <property type="molecule type" value="Genomic_DNA"/>
</dbReference>
<dbReference type="GO" id="GO:0009307">
    <property type="term" value="P:DNA restriction-modification system"/>
    <property type="evidence" value="ECO:0007669"/>
    <property type="project" value="UniProtKB-KW"/>
</dbReference>
<dbReference type="GO" id="GO:0032259">
    <property type="term" value="P:methylation"/>
    <property type="evidence" value="ECO:0007669"/>
    <property type="project" value="UniProtKB-KW"/>
</dbReference>
<dbReference type="Proteomes" id="UP000474967">
    <property type="component" value="Unassembled WGS sequence"/>
</dbReference>
<keyword evidence="6" id="KW-0812">Transmembrane</keyword>
<gene>
    <name evidence="7" type="ORF">G3T36_18495</name>
</gene>
<evidence type="ECO:0000256" key="4">
    <source>
        <dbReference type="ARBA" id="ARBA00022747"/>
    </source>
</evidence>